<feature type="compositionally biased region" description="Polar residues" evidence="1">
    <location>
        <begin position="39"/>
        <end position="53"/>
    </location>
</feature>
<reference evidence="2 3" key="1">
    <citation type="journal article" date="2018" name="Sci. Rep.">
        <title>Genome sequence of the cauliflower mushroom Sparassis crispa (Hanabiratake) and its association with beneficial usage.</title>
        <authorList>
            <person name="Kiyama R."/>
            <person name="Furutani Y."/>
            <person name="Kawaguchi K."/>
            <person name="Nakanishi T."/>
        </authorList>
    </citation>
    <scope>NUCLEOTIDE SEQUENCE [LARGE SCALE GENOMIC DNA]</scope>
</reference>
<gene>
    <name evidence="2" type="ORF">SCP_0400450</name>
</gene>
<feature type="compositionally biased region" description="Polar residues" evidence="1">
    <location>
        <begin position="243"/>
        <end position="252"/>
    </location>
</feature>
<dbReference type="Proteomes" id="UP000287166">
    <property type="component" value="Unassembled WGS sequence"/>
</dbReference>
<evidence type="ECO:0000313" key="3">
    <source>
        <dbReference type="Proteomes" id="UP000287166"/>
    </source>
</evidence>
<protein>
    <submittedName>
        <fullName evidence="2">Uncharacterized protein</fullName>
    </submittedName>
</protein>
<feature type="compositionally biased region" description="Basic and acidic residues" evidence="1">
    <location>
        <begin position="256"/>
        <end position="281"/>
    </location>
</feature>
<comment type="caution">
    <text evidence="2">The sequence shown here is derived from an EMBL/GenBank/DDBJ whole genome shotgun (WGS) entry which is preliminary data.</text>
</comment>
<feature type="compositionally biased region" description="Low complexity" evidence="1">
    <location>
        <begin position="69"/>
        <end position="117"/>
    </location>
</feature>
<evidence type="ECO:0000256" key="1">
    <source>
        <dbReference type="SAM" id="MobiDB-lite"/>
    </source>
</evidence>
<sequence length="317" mass="34653">MSQMPSAEAKVLLPDYRETSLSEELTISIVRPLGDPPSVETQDVQSAESVSSEETFKFPTGLQTESPISEDPSQSLESSRSSFSTSASASTSLDTPSVSTDLVTSSSSSLPSSSPSVPSILRTSSSLIFPVHGTVAFAPLPMIEPRRRQSTIALGVAARSRILRHRRLLREQGINPDDVSMPAWSDEVQIVEDPEQGALRQRHRHRHTDIEEDPFGAEDAFASIGKLVKGAGRSFWRRVALKQQKSPVSEEQSPASEEKLSASEEKSPASEEKSPVSDRLYRPLHPRPWQVKSLLTAPTTARVRPRAPSTLHTGLLR</sequence>
<feature type="region of interest" description="Disordered" evidence="1">
    <location>
        <begin position="28"/>
        <end position="117"/>
    </location>
</feature>
<proteinExistence type="predicted"/>
<name>A0A401GHJ6_9APHY</name>
<dbReference type="AlphaFoldDB" id="A0A401GHJ6"/>
<dbReference type="RefSeq" id="XP_027612587.1">
    <property type="nucleotide sequence ID" value="XM_027756786.1"/>
</dbReference>
<evidence type="ECO:0000313" key="2">
    <source>
        <dbReference type="EMBL" id="GBE81674.1"/>
    </source>
</evidence>
<dbReference type="GeneID" id="38778591"/>
<accession>A0A401GHJ6</accession>
<dbReference type="InParanoid" id="A0A401GHJ6"/>
<dbReference type="EMBL" id="BFAD01000004">
    <property type="protein sequence ID" value="GBE81674.1"/>
    <property type="molecule type" value="Genomic_DNA"/>
</dbReference>
<keyword evidence="3" id="KW-1185">Reference proteome</keyword>
<feature type="region of interest" description="Disordered" evidence="1">
    <location>
        <begin position="243"/>
        <end position="317"/>
    </location>
</feature>
<organism evidence="2 3">
    <name type="scientific">Sparassis crispa</name>
    <dbReference type="NCBI Taxonomy" id="139825"/>
    <lineage>
        <taxon>Eukaryota</taxon>
        <taxon>Fungi</taxon>
        <taxon>Dikarya</taxon>
        <taxon>Basidiomycota</taxon>
        <taxon>Agaricomycotina</taxon>
        <taxon>Agaricomycetes</taxon>
        <taxon>Polyporales</taxon>
        <taxon>Sparassidaceae</taxon>
        <taxon>Sparassis</taxon>
    </lineage>
</organism>
<dbReference type="OrthoDB" id="3265817at2759"/>